<reference evidence="1" key="1">
    <citation type="submission" date="2024-12" db="EMBL/GenBank/DDBJ databases">
        <authorList>
            <person name="Wu N."/>
        </authorList>
    </citation>
    <scope>NUCLEOTIDE SEQUENCE</scope>
    <source>
        <strain evidence="1">P15</strain>
    </source>
</reference>
<protein>
    <submittedName>
        <fullName evidence="1">FtsX-like permease family protein</fullName>
    </submittedName>
</protein>
<evidence type="ECO:0000313" key="2">
    <source>
        <dbReference type="Proteomes" id="UP001631969"/>
    </source>
</evidence>
<gene>
    <name evidence="1" type="ORF">ACI1P1_23005</name>
</gene>
<evidence type="ECO:0000313" key="1">
    <source>
        <dbReference type="EMBL" id="MFM9331168.1"/>
    </source>
</evidence>
<keyword evidence="2" id="KW-1185">Reference proteome</keyword>
<accession>A0ACC7P299</accession>
<organism evidence="1 2">
    <name type="scientific">Paenibacillus mesotrionivorans</name>
    <dbReference type="NCBI Taxonomy" id="3160968"/>
    <lineage>
        <taxon>Bacteria</taxon>
        <taxon>Bacillati</taxon>
        <taxon>Bacillota</taxon>
        <taxon>Bacilli</taxon>
        <taxon>Bacillales</taxon>
        <taxon>Paenibacillaceae</taxon>
        <taxon>Paenibacillus</taxon>
    </lineage>
</organism>
<name>A0ACC7P299_9BACL</name>
<sequence length="957" mass="106290">MALFIMLMRKMAKNRWLELSLLTGLIITVGLASSMPIYTGSILQRMLLKDLEASQTVNRIYPGAYSSSATILNYRPEDQAKLVKEADRYMEEQVLAKLGMPVQTYAIQRETLSLPVTPADPRKADPNVKRLASIAALSGLESYIELVDGRLPSKEIKDGVYEALVTEDALIGLKMVLGTEFVFRDQSIKGEVRVLPVGVIRYKDDQGLYWNFQENTFEQHFLIPYELFEEKFTQEGVMRVQFLIWRANLDYAGLTIKHTEAPLEIRVNHSKFLSGTFGTSYVSMAAEPVLKTYSGKESKLRLMLWSLNVPVLIMLGFYLLLVANLTVGRQKNEIAVLRSRGAGRIQLMGVYAAEAVLLGAVAMGIGPFLGLFIAKALGASNGFLEFVQRAKLEAVLTAEAYRYAGIAAVCSVLMLLVPVFLATRSTIVSHKVQLARVRTLSLAHKFGLDAILLGISAYGIFSFRRRTADLQALGLNSMDFKVDPLLFAVPAIFILGFSLLLLRVYPLAIRLLYRIGRKWWSPPAYSALIQVGRSATGYQFIMLFLAMTMATGLFGASAARTINQNAEDQIRYRNGADLVLMAKWENDAPPQSDGEEKSVEVNTSKRVQYSEPPFIPFTELPGIEGIARVFSRKGDLVEKSSNAEVTIMGIETDDFGRTSWMRDRLMDHHFYDYLNLIAQDPAAVLISRSVADEFKVRPGDSLSIRWDGTAYATVQVYGVVDYWPTWNPNPRQAAGQTQTPQAGNVNKPVKPKLVVGNLSYLESSLAMEPYNVWLKLKPEASLQEIYKSIEEKKIPLVSVVNTAQDVSDSRKDPFRLALNGAMTLGFMISAGVCLIGFLLYWLLSFSGRTLQYGIYRAMGITLPQLVGMIALELLLTSGAAVLIGGFTGAVTGKLFVPFFQLSFNFSDQALPFQVIFRAIDELRLYAVVSAMVAFGLAVLGFMLSRLRIHQAVKLGED</sequence>
<dbReference type="Proteomes" id="UP001631969">
    <property type="component" value="Unassembled WGS sequence"/>
</dbReference>
<dbReference type="EMBL" id="JBJURJ010000017">
    <property type="protein sequence ID" value="MFM9331168.1"/>
    <property type="molecule type" value="Genomic_DNA"/>
</dbReference>
<comment type="caution">
    <text evidence="1">The sequence shown here is derived from an EMBL/GenBank/DDBJ whole genome shotgun (WGS) entry which is preliminary data.</text>
</comment>
<proteinExistence type="predicted"/>